<dbReference type="FunFam" id="3.30.413.10:FF:000012">
    <property type="entry name" value="4-hydroxy-3-methylbut-2-en-1-yl diphosphate synthase (flavodoxin)"/>
    <property type="match status" value="1"/>
</dbReference>
<dbReference type="InterPro" id="IPR016425">
    <property type="entry name" value="IspG_bac"/>
</dbReference>
<sequence>MNDSPLILPAGALGCLPVEPAAPAARRSRQASVVWGPRVVTVGGDAPVRVQSMTNTDTVDAIGTAIQVKELAIAGSEMVRITVNTPEAAAQVPYIREQLDRMGIDVPLIGDFHYNGHRLLTDYPACAEALSKYRINPGNVGKGDKKDKQFGQMIEAAMRWNKPVRIGVNWGSLDQELLAHLMDVNSQRATPWQAKSVMYEALITSAIDSAKLAESMGMNGDQIILSCKVSGVQDLISVYRELAKRCSYPLHLGLTEAGMGTKGTVASATALSILLQEGIGDTIRVSLTPQPGESRTQEVVIANEILQALGLRVFVPSVTACPGCGRTTSTTFQELAKTIDDYLRQQMPVWRKKYPGVENLKVAVMGCIVNGPGESKHADIGISLPGTGEAPAAPVFIDGEKALTLRGDNIANEFHQLVETYIDKRFGSQRAAEIV</sequence>
<name>A0A502DR22_9BURK</name>
<feature type="domain" description="IspG C-terminal" evidence="9">
    <location>
        <begin position="318"/>
        <end position="419"/>
    </location>
</feature>
<dbReference type="NCBIfam" id="NF001540">
    <property type="entry name" value="PRK00366.1"/>
    <property type="match status" value="1"/>
</dbReference>
<keyword evidence="3 7" id="KW-0560">Oxidoreductase</keyword>
<feature type="binding site" evidence="7">
    <location>
        <position position="321"/>
    </location>
    <ligand>
        <name>[4Fe-4S] cluster</name>
        <dbReference type="ChEBI" id="CHEBI:49883"/>
    </ligand>
</feature>
<evidence type="ECO:0000256" key="4">
    <source>
        <dbReference type="ARBA" id="ARBA00023004"/>
    </source>
</evidence>
<dbReference type="AlphaFoldDB" id="A0A502DR22"/>
<dbReference type="InterPro" id="IPR058578">
    <property type="entry name" value="IspG_TIM"/>
</dbReference>
<dbReference type="Proteomes" id="UP000319212">
    <property type="component" value="Unassembled WGS sequence"/>
</dbReference>
<comment type="caution">
    <text evidence="10">The sequence shown here is derived from an EMBL/GenBank/DDBJ whole genome shotgun (WGS) entry which is preliminary data.</text>
</comment>
<feature type="binding site" evidence="7">
    <location>
        <position position="374"/>
    </location>
    <ligand>
        <name>[4Fe-4S] cluster</name>
        <dbReference type="ChEBI" id="CHEBI:49883"/>
    </ligand>
</feature>
<dbReference type="OrthoDB" id="9803214at2"/>
<dbReference type="Pfam" id="PF26540">
    <property type="entry name" value="GcpE_C"/>
    <property type="match status" value="1"/>
</dbReference>
<keyword evidence="5 7" id="KW-0411">Iron-sulfur</keyword>
<dbReference type="InterPro" id="IPR045854">
    <property type="entry name" value="NO2/SO3_Rdtase_4Fe4S_sf"/>
</dbReference>
<organism evidence="10 11">
    <name type="scientific">Variovorax guangxiensis</name>
    <dbReference type="NCBI Taxonomy" id="1775474"/>
    <lineage>
        <taxon>Bacteria</taxon>
        <taxon>Pseudomonadati</taxon>
        <taxon>Pseudomonadota</taxon>
        <taxon>Betaproteobacteria</taxon>
        <taxon>Burkholderiales</taxon>
        <taxon>Comamonadaceae</taxon>
        <taxon>Variovorax</taxon>
    </lineage>
</organism>
<dbReference type="EMBL" id="RCZI01000003">
    <property type="protein sequence ID" value="TPG27534.1"/>
    <property type="molecule type" value="Genomic_DNA"/>
</dbReference>
<dbReference type="PANTHER" id="PTHR30454:SF0">
    <property type="entry name" value="4-HYDROXY-3-METHYLBUT-2-EN-1-YL DIPHOSPHATE SYNTHASE (FERREDOXIN), CHLOROPLASTIC"/>
    <property type="match status" value="1"/>
</dbReference>
<dbReference type="EC" id="1.17.7.3" evidence="7"/>
<feature type="domain" description="IspG TIM-barrel" evidence="8">
    <location>
        <begin position="40"/>
        <end position="301"/>
    </location>
</feature>
<dbReference type="Pfam" id="PF04551">
    <property type="entry name" value="GcpE"/>
    <property type="match status" value="1"/>
</dbReference>
<gene>
    <name evidence="7" type="primary">ispG</name>
    <name evidence="10" type="ORF">EAH82_12205</name>
</gene>
<dbReference type="SUPFAM" id="SSF56014">
    <property type="entry name" value="Nitrite and sulphite reductase 4Fe-4S domain-like"/>
    <property type="match status" value="1"/>
</dbReference>
<dbReference type="GO" id="GO:0141197">
    <property type="term" value="F:4-hydroxy-3-methylbut-2-enyl-diphosphate synthase activity (flavodoxin)"/>
    <property type="evidence" value="ECO:0007669"/>
    <property type="project" value="UniProtKB-EC"/>
</dbReference>
<evidence type="ECO:0000259" key="8">
    <source>
        <dbReference type="Pfam" id="PF04551"/>
    </source>
</evidence>
<evidence type="ECO:0000256" key="3">
    <source>
        <dbReference type="ARBA" id="ARBA00023002"/>
    </source>
</evidence>
<evidence type="ECO:0000313" key="11">
    <source>
        <dbReference type="Proteomes" id="UP000319212"/>
    </source>
</evidence>
<accession>A0A502DR22</accession>
<dbReference type="RefSeq" id="WP_140842206.1">
    <property type="nucleotide sequence ID" value="NZ_RCZI01000003.1"/>
</dbReference>
<dbReference type="Gene3D" id="3.20.20.20">
    <property type="entry name" value="Dihydropteroate synthase-like"/>
    <property type="match status" value="1"/>
</dbReference>
<keyword evidence="6 7" id="KW-0414">Isoprene biosynthesis</keyword>
<dbReference type="InterPro" id="IPR004588">
    <property type="entry name" value="IspG_bac-typ"/>
</dbReference>
<keyword evidence="2 7" id="KW-0479">Metal-binding</keyword>
<comment type="catalytic activity">
    <reaction evidence="7">
        <text>(2E)-4-hydroxy-3-methylbut-2-enyl diphosphate + oxidized [flavodoxin] + H2O + 2 H(+) = 2-C-methyl-D-erythritol 2,4-cyclic diphosphate + reduced [flavodoxin]</text>
        <dbReference type="Rhea" id="RHEA:43604"/>
        <dbReference type="Rhea" id="RHEA-COMP:10622"/>
        <dbReference type="Rhea" id="RHEA-COMP:10623"/>
        <dbReference type="ChEBI" id="CHEBI:15377"/>
        <dbReference type="ChEBI" id="CHEBI:15378"/>
        <dbReference type="ChEBI" id="CHEBI:57618"/>
        <dbReference type="ChEBI" id="CHEBI:58210"/>
        <dbReference type="ChEBI" id="CHEBI:58483"/>
        <dbReference type="ChEBI" id="CHEBI:128753"/>
        <dbReference type="EC" id="1.17.7.3"/>
    </reaction>
</comment>
<evidence type="ECO:0000256" key="7">
    <source>
        <dbReference type="HAMAP-Rule" id="MF_00159"/>
    </source>
</evidence>
<dbReference type="GO" id="GO:0016114">
    <property type="term" value="P:terpenoid biosynthetic process"/>
    <property type="evidence" value="ECO:0007669"/>
    <property type="project" value="InterPro"/>
</dbReference>
<evidence type="ECO:0000256" key="1">
    <source>
        <dbReference type="ARBA" id="ARBA00022485"/>
    </source>
</evidence>
<feature type="binding site" evidence="7">
    <location>
        <position position="324"/>
    </location>
    <ligand>
        <name>[4Fe-4S] cluster</name>
        <dbReference type="ChEBI" id="CHEBI:49883"/>
    </ligand>
</feature>
<comment type="similarity">
    <text evidence="7">Belongs to the IspG family.</text>
</comment>
<evidence type="ECO:0000256" key="2">
    <source>
        <dbReference type="ARBA" id="ARBA00022723"/>
    </source>
</evidence>
<evidence type="ECO:0000256" key="5">
    <source>
        <dbReference type="ARBA" id="ARBA00023014"/>
    </source>
</evidence>
<dbReference type="InterPro" id="IPR058579">
    <property type="entry name" value="IspG_C"/>
</dbReference>
<dbReference type="NCBIfam" id="TIGR00612">
    <property type="entry name" value="ispG_gcpE"/>
    <property type="match status" value="1"/>
</dbReference>
<dbReference type="UniPathway" id="UPA00056">
    <property type="reaction ID" value="UER00096"/>
</dbReference>
<protein>
    <recommendedName>
        <fullName evidence="7">4-hydroxy-3-methylbut-2-en-1-yl diphosphate synthase (flavodoxin)</fullName>
        <ecNumber evidence="7">1.17.7.3</ecNumber>
    </recommendedName>
    <alternativeName>
        <fullName evidence="7">1-hydroxy-2-methyl-2-(E)-butenyl 4-diphosphate synthase</fullName>
    </alternativeName>
</protein>
<keyword evidence="1 7" id="KW-0004">4Fe-4S</keyword>
<evidence type="ECO:0000259" key="9">
    <source>
        <dbReference type="Pfam" id="PF26540"/>
    </source>
</evidence>
<reference evidence="10 11" key="1">
    <citation type="journal article" date="2019" name="Environ. Microbiol.">
        <title>Species interactions and distinct microbial communities in high Arctic permafrost affected cryosols are associated with the CH4 and CO2 gas fluxes.</title>
        <authorList>
            <person name="Altshuler I."/>
            <person name="Hamel J."/>
            <person name="Turney S."/>
            <person name="Magnuson E."/>
            <person name="Levesque R."/>
            <person name="Greer C."/>
            <person name="Whyte L.G."/>
        </authorList>
    </citation>
    <scope>NUCLEOTIDE SEQUENCE [LARGE SCALE GENOMIC DNA]</scope>
    <source>
        <strain evidence="10 11">S06.C</strain>
    </source>
</reference>
<dbReference type="GO" id="GO:0046429">
    <property type="term" value="F:4-hydroxy-3-methylbut-2-en-1-yl diphosphate synthase activity (ferredoxin)"/>
    <property type="evidence" value="ECO:0007669"/>
    <property type="project" value="UniProtKB-UniRule"/>
</dbReference>
<evidence type="ECO:0000256" key="6">
    <source>
        <dbReference type="ARBA" id="ARBA00023229"/>
    </source>
</evidence>
<keyword evidence="4 7" id="KW-0408">Iron</keyword>
<dbReference type="InterPro" id="IPR011005">
    <property type="entry name" value="Dihydropteroate_synth-like_sf"/>
</dbReference>
<dbReference type="GO" id="GO:0019288">
    <property type="term" value="P:isopentenyl diphosphate biosynthetic process, methylerythritol 4-phosphate pathway"/>
    <property type="evidence" value="ECO:0007669"/>
    <property type="project" value="UniProtKB-UniRule"/>
</dbReference>
<feature type="binding site" evidence="7">
    <location>
        <position position="367"/>
    </location>
    <ligand>
        <name>[4Fe-4S] cluster</name>
        <dbReference type="ChEBI" id="CHEBI:49883"/>
    </ligand>
</feature>
<proteinExistence type="inferred from homology"/>
<dbReference type="PANTHER" id="PTHR30454">
    <property type="entry name" value="4-HYDROXY-3-METHYLBUT-2-EN-1-YL DIPHOSPHATE SYNTHASE"/>
    <property type="match status" value="1"/>
</dbReference>
<comment type="pathway">
    <text evidence="7">Isoprenoid biosynthesis; isopentenyl diphosphate biosynthesis via DXP pathway; isopentenyl diphosphate from 1-deoxy-D-xylulose 5-phosphate: step 5/6.</text>
</comment>
<evidence type="ECO:0000313" key="10">
    <source>
        <dbReference type="EMBL" id="TPG27534.1"/>
    </source>
</evidence>
<comment type="cofactor">
    <cofactor evidence="7">
        <name>[4Fe-4S] cluster</name>
        <dbReference type="ChEBI" id="CHEBI:49883"/>
    </cofactor>
    <text evidence="7">Binds 1 [4Fe-4S] cluster.</text>
</comment>
<dbReference type="PIRSF" id="PIRSF004640">
    <property type="entry name" value="IspG"/>
    <property type="match status" value="1"/>
</dbReference>
<dbReference type="HAMAP" id="MF_00159">
    <property type="entry name" value="IspG"/>
    <property type="match status" value="1"/>
</dbReference>
<dbReference type="GO" id="GO:0051539">
    <property type="term" value="F:4 iron, 4 sulfur cluster binding"/>
    <property type="evidence" value="ECO:0007669"/>
    <property type="project" value="UniProtKB-UniRule"/>
</dbReference>
<dbReference type="GO" id="GO:0005506">
    <property type="term" value="F:iron ion binding"/>
    <property type="evidence" value="ECO:0007669"/>
    <property type="project" value="InterPro"/>
</dbReference>
<comment type="function">
    <text evidence="7">Converts 2C-methyl-D-erythritol 2,4-cyclodiphosphate (ME-2,4cPP) into 1-hydroxy-2-methyl-2-(E)-butenyl 4-diphosphate.</text>
</comment>
<dbReference type="Gene3D" id="3.30.413.10">
    <property type="entry name" value="Sulfite Reductase Hemoprotein, domain 1"/>
    <property type="match status" value="1"/>
</dbReference>